<protein>
    <submittedName>
        <fullName evidence="2">Uncharacterized protein</fullName>
    </submittedName>
</protein>
<dbReference type="AlphaFoldDB" id="A0A382QN77"/>
<proteinExistence type="predicted"/>
<feature type="region of interest" description="Disordered" evidence="1">
    <location>
        <begin position="57"/>
        <end position="79"/>
    </location>
</feature>
<accession>A0A382QN77</accession>
<name>A0A382QN77_9ZZZZ</name>
<evidence type="ECO:0000256" key="1">
    <source>
        <dbReference type="SAM" id="MobiDB-lite"/>
    </source>
</evidence>
<sequence length="79" mass="8489">MFRDYSPIGNEEGSSFPEVRMLTDSWSMRNKLNIGPVSSWSRQLLIACVLLATACQGSTPVPSASTAASDPPLSTIELT</sequence>
<organism evidence="2">
    <name type="scientific">marine metagenome</name>
    <dbReference type="NCBI Taxonomy" id="408172"/>
    <lineage>
        <taxon>unclassified sequences</taxon>
        <taxon>metagenomes</taxon>
        <taxon>ecological metagenomes</taxon>
    </lineage>
</organism>
<reference evidence="2" key="1">
    <citation type="submission" date="2018-05" db="EMBL/GenBank/DDBJ databases">
        <authorList>
            <person name="Lanie J.A."/>
            <person name="Ng W.-L."/>
            <person name="Kazmierczak K.M."/>
            <person name="Andrzejewski T.M."/>
            <person name="Davidsen T.M."/>
            <person name="Wayne K.J."/>
            <person name="Tettelin H."/>
            <person name="Glass J.I."/>
            <person name="Rusch D."/>
            <person name="Podicherti R."/>
            <person name="Tsui H.-C.T."/>
            <person name="Winkler M.E."/>
        </authorList>
    </citation>
    <scope>NUCLEOTIDE SEQUENCE</scope>
</reference>
<feature type="compositionally biased region" description="Low complexity" evidence="1">
    <location>
        <begin position="58"/>
        <end position="79"/>
    </location>
</feature>
<feature type="non-terminal residue" evidence="2">
    <location>
        <position position="79"/>
    </location>
</feature>
<gene>
    <name evidence="2" type="ORF">METZ01_LOCUS339833</name>
</gene>
<evidence type="ECO:0000313" key="2">
    <source>
        <dbReference type="EMBL" id="SVC86979.1"/>
    </source>
</evidence>
<dbReference type="EMBL" id="UINC01115730">
    <property type="protein sequence ID" value="SVC86979.1"/>
    <property type="molecule type" value="Genomic_DNA"/>
</dbReference>